<comment type="catalytic activity">
    <reaction evidence="1 6">
        <text>alpha,alpha-trehalose 6-phosphate + H2O = alpha,alpha-trehalose + phosphate</text>
        <dbReference type="Rhea" id="RHEA:23420"/>
        <dbReference type="ChEBI" id="CHEBI:15377"/>
        <dbReference type="ChEBI" id="CHEBI:16551"/>
        <dbReference type="ChEBI" id="CHEBI:43474"/>
        <dbReference type="ChEBI" id="CHEBI:58429"/>
        <dbReference type="EC" id="3.1.3.12"/>
    </reaction>
</comment>
<dbReference type="PANTHER" id="PTHR43768:SF3">
    <property type="entry name" value="TREHALOSE 6-PHOSPHATE PHOSPHATASE"/>
    <property type="match status" value="1"/>
</dbReference>
<evidence type="ECO:0000256" key="4">
    <source>
        <dbReference type="ARBA" id="ARBA00022801"/>
    </source>
</evidence>
<dbReference type="InterPro" id="IPR044651">
    <property type="entry name" value="OTSB-like"/>
</dbReference>
<dbReference type="RefSeq" id="WP_193668547.1">
    <property type="nucleotide sequence ID" value="NZ_CAXICV010000252.1"/>
</dbReference>
<dbReference type="Gene3D" id="3.30.70.1020">
    <property type="entry name" value="Trehalose-6-phosphate phosphatase related protein, domain 2"/>
    <property type="match status" value="1"/>
</dbReference>
<evidence type="ECO:0000256" key="3">
    <source>
        <dbReference type="ARBA" id="ARBA00008770"/>
    </source>
</evidence>
<dbReference type="InterPro" id="IPR023214">
    <property type="entry name" value="HAD_sf"/>
</dbReference>
<dbReference type="Gene3D" id="3.40.50.1000">
    <property type="entry name" value="HAD superfamily/HAD-like"/>
    <property type="match status" value="1"/>
</dbReference>
<accession>A0ABS2MCQ0</accession>
<organism evidence="7 8">
    <name type="scientific">Nocardioides salarius</name>
    <dbReference type="NCBI Taxonomy" id="374513"/>
    <lineage>
        <taxon>Bacteria</taxon>
        <taxon>Bacillati</taxon>
        <taxon>Actinomycetota</taxon>
        <taxon>Actinomycetes</taxon>
        <taxon>Propionibacteriales</taxon>
        <taxon>Nocardioidaceae</taxon>
        <taxon>Nocardioides</taxon>
    </lineage>
</organism>
<keyword evidence="4 6" id="KW-0378">Hydrolase</keyword>
<comment type="cofactor">
    <cofactor evidence="6">
        <name>Mg(2+)</name>
        <dbReference type="ChEBI" id="CHEBI:18420"/>
    </cofactor>
</comment>
<dbReference type="NCBIfam" id="TIGR00685">
    <property type="entry name" value="T6PP"/>
    <property type="match status" value="1"/>
</dbReference>
<dbReference type="InterPro" id="IPR003337">
    <property type="entry name" value="Trehalose_PPase"/>
</dbReference>
<protein>
    <recommendedName>
        <fullName evidence="6">Trehalose 6-phosphate phosphatase</fullName>
        <ecNumber evidence="6">3.1.3.12</ecNumber>
    </recommendedName>
</protein>
<dbReference type="InterPro" id="IPR036412">
    <property type="entry name" value="HAD-like_sf"/>
</dbReference>
<name>A0ABS2MCQ0_9ACTN</name>
<keyword evidence="8" id="KW-1185">Reference proteome</keyword>
<evidence type="ECO:0000256" key="2">
    <source>
        <dbReference type="ARBA" id="ARBA00005199"/>
    </source>
</evidence>
<dbReference type="PANTHER" id="PTHR43768">
    <property type="entry name" value="TREHALOSE 6-PHOSPHATE PHOSPHATASE"/>
    <property type="match status" value="1"/>
</dbReference>
<dbReference type="EMBL" id="JAFBBZ010000001">
    <property type="protein sequence ID" value="MBM7508976.1"/>
    <property type="molecule type" value="Genomic_DNA"/>
</dbReference>
<keyword evidence="6" id="KW-0479">Metal-binding</keyword>
<evidence type="ECO:0000256" key="1">
    <source>
        <dbReference type="ARBA" id="ARBA00000500"/>
    </source>
</evidence>
<evidence type="ECO:0000313" key="8">
    <source>
        <dbReference type="Proteomes" id="UP000732378"/>
    </source>
</evidence>
<comment type="similarity">
    <text evidence="3 6">Belongs to the trehalose phosphatase family.</text>
</comment>
<sequence>MEFVSAAAEGRYAALVRAAAESVVGLDFDGTLSPIVDDPEQAHIHPDAADVLVALAAQVRAVAVVTGRPARQALDLGGLEEVADAVHASGKDLYVFGQYGNERWSSDQRRIVSPRPPAGLASFERELPRVLREAGAAEAWIEDKGLAVAVHTRRLPEPTAAFERLEGPVGELARAHDLVVEPGRHVLEVRSPGMHKGQAVDTLVELTGAAGFLFAGDDLGDVEAFEAVSAHGRRGAATLLVAVASEEQQALAARADVLVSGPDEVLELLRTFAADAEALRA</sequence>
<proteinExistence type="inferred from homology"/>
<dbReference type="NCBIfam" id="TIGR01484">
    <property type="entry name" value="HAD-SF-IIB"/>
    <property type="match status" value="1"/>
</dbReference>
<comment type="function">
    <text evidence="5 6">Removes the phosphate from trehalose 6-phosphate to produce free trehalose.</text>
</comment>
<comment type="pathway">
    <text evidence="2 6">Glycan biosynthesis; trehalose biosynthesis.</text>
</comment>
<dbReference type="Proteomes" id="UP000732378">
    <property type="component" value="Unassembled WGS sequence"/>
</dbReference>
<dbReference type="EC" id="3.1.3.12" evidence="6"/>
<evidence type="ECO:0000256" key="5">
    <source>
        <dbReference type="ARBA" id="ARBA00024179"/>
    </source>
</evidence>
<keyword evidence="6" id="KW-0460">Magnesium</keyword>
<dbReference type="Pfam" id="PF02358">
    <property type="entry name" value="Trehalose_PPase"/>
    <property type="match status" value="2"/>
</dbReference>
<evidence type="ECO:0000313" key="7">
    <source>
        <dbReference type="EMBL" id="MBM7508976.1"/>
    </source>
</evidence>
<reference evidence="7 8" key="1">
    <citation type="submission" date="2021-01" db="EMBL/GenBank/DDBJ databases">
        <title>Sequencing the genomes of 1000 actinobacteria strains.</title>
        <authorList>
            <person name="Klenk H.-P."/>
        </authorList>
    </citation>
    <scope>NUCLEOTIDE SEQUENCE [LARGE SCALE GENOMIC DNA]</scope>
    <source>
        <strain evidence="7 8">DSM 18239</strain>
    </source>
</reference>
<dbReference type="InterPro" id="IPR006379">
    <property type="entry name" value="HAD-SF_hydro_IIB"/>
</dbReference>
<dbReference type="SUPFAM" id="SSF56784">
    <property type="entry name" value="HAD-like"/>
    <property type="match status" value="1"/>
</dbReference>
<comment type="caution">
    <text evidence="7">The sequence shown here is derived from an EMBL/GenBank/DDBJ whole genome shotgun (WGS) entry which is preliminary data.</text>
</comment>
<gene>
    <name evidence="7" type="ORF">JOE61_002790</name>
</gene>
<dbReference type="GO" id="GO:0004805">
    <property type="term" value="F:trehalose-phosphatase activity"/>
    <property type="evidence" value="ECO:0007669"/>
    <property type="project" value="UniProtKB-EC"/>
</dbReference>
<evidence type="ECO:0000256" key="6">
    <source>
        <dbReference type="RuleBase" id="RU361117"/>
    </source>
</evidence>